<accession>A0A485K6L2</accession>
<organism evidence="3 4">
    <name type="scientific">Aphanomyces stellatus</name>
    <dbReference type="NCBI Taxonomy" id="120398"/>
    <lineage>
        <taxon>Eukaryota</taxon>
        <taxon>Sar</taxon>
        <taxon>Stramenopiles</taxon>
        <taxon>Oomycota</taxon>
        <taxon>Saprolegniomycetes</taxon>
        <taxon>Saprolegniales</taxon>
        <taxon>Verrucalvaceae</taxon>
        <taxon>Aphanomyces</taxon>
    </lineage>
</organism>
<feature type="compositionally biased region" description="Basic and acidic residues" evidence="1">
    <location>
        <begin position="206"/>
        <end position="216"/>
    </location>
</feature>
<dbReference type="EMBL" id="VJMH01000062">
    <property type="protein sequence ID" value="KAF0719553.1"/>
    <property type="molecule type" value="Genomic_DNA"/>
</dbReference>
<evidence type="ECO:0000313" key="2">
    <source>
        <dbReference type="EMBL" id="KAF0719553.1"/>
    </source>
</evidence>
<keyword evidence="4" id="KW-1185">Reference proteome</keyword>
<proteinExistence type="predicted"/>
<dbReference type="Proteomes" id="UP000332933">
    <property type="component" value="Unassembled WGS sequence"/>
</dbReference>
<feature type="compositionally biased region" description="Basic and acidic residues" evidence="1">
    <location>
        <begin position="7"/>
        <end position="24"/>
    </location>
</feature>
<feature type="region of interest" description="Disordered" evidence="1">
    <location>
        <begin position="1"/>
        <end position="24"/>
    </location>
</feature>
<dbReference type="AlphaFoldDB" id="A0A485K6L2"/>
<evidence type="ECO:0000313" key="3">
    <source>
        <dbReference type="EMBL" id="VFT78170.1"/>
    </source>
</evidence>
<name>A0A485K6L2_9STRA</name>
<gene>
    <name evidence="3" type="primary">Aste57867_947</name>
    <name evidence="2" type="ORF">As57867_000946</name>
    <name evidence="3" type="ORF">ASTE57867_947</name>
</gene>
<protein>
    <submittedName>
        <fullName evidence="3">Aste57867_947 protein</fullName>
    </submittedName>
</protein>
<sequence length="259" mass="28812">MTTPKRALADDTMPERTTHDDDSTVDECRPVFAWSDGTVRRVPQGWVFPTSLPMKELWLKWFAGAVVNDGNMLPPFRYLDESDFDDAPSKARVAAARADMRRWLAVALELQLAPSEDAIEVMLARGGDDAFDDMFTATAHHMACDGGFEGDDDDASATITGVTTPTRVMREDDGDSSLPASPEDEEHHPAASPPHDVTIVVQDEDVHATHHDEPIRQKKRKWMAEMTPLSTVEKKRRSTRIVDSADEQRLPVVATTEET</sequence>
<reference evidence="3 4" key="1">
    <citation type="submission" date="2019-03" db="EMBL/GenBank/DDBJ databases">
        <authorList>
            <person name="Gaulin E."/>
            <person name="Dumas B."/>
        </authorList>
    </citation>
    <scope>NUCLEOTIDE SEQUENCE [LARGE SCALE GENOMIC DNA]</scope>
    <source>
        <strain evidence="3">CBS 568.67</strain>
    </source>
</reference>
<evidence type="ECO:0000313" key="4">
    <source>
        <dbReference type="Proteomes" id="UP000332933"/>
    </source>
</evidence>
<dbReference type="EMBL" id="CAADRA010000062">
    <property type="protein sequence ID" value="VFT78170.1"/>
    <property type="molecule type" value="Genomic_DNA"/>
</dbReference>
<evidence type="ECO:0000256" key="1">
    <source>
        <dbReference type="SAM" id="MobiDB-lite"/>
    </source>
</evidence>
<feature type="region of interest" description="Disordered" evidence="1">
    <location>
        <begin position="161"/>
        <end position="194"/>
    </location>
</feature>
<feature type="region of interest" description="Disordered" evidence="1">
    <location>
        <begin position="206"/>
        <end position="259"/>
    </location>
</feature>
<reference evidence="2" key="2">
    <citation type="submission" date="2019-06" db="EMBL/GenBank/DDBJ databases">
        <title>Genomics analysis of Aphanomyces spp. identifies a new class of oomycete effector associated with host adaptation.</title>
        <authorList>
            <person name="Gaulin E."/>
        </authorList>
    </citation>
    <scope>NUCLEOTIDE SEQUENCE</scope>
    <source>
        <strain evidence="2">CBS 578.67</strain>
    </source>
</reference>